<evidence type="ECO:0008006" key="4">
    <source>
        <dbReference type="Google" id="ProtNLM"/>
    </source>
</evidence>
<dbReference type="Proteomes" id="UP000176558">
    <property type="component" value="Unassembled WGS sequence"/>
</dbReference>
<organism evidence="2 3">
    <name type="scientific">Candidatus Zambryskibacteria bacterium RIFCSPLOWO2_12_FULL_39_23</name>
    <dbReference type="NCBI Taxonomy" id="1802776"/>
    <lineage>
        <taxon>Bacteria</taxon>
        <taxon>Candidatus Zambryskiibacteriota</taxon>
    </lineage>
</organism>
<feature type="transmembrane region" description="Helical" evidence="1">
    <location>
        <begin position="6"/>
        <end position="24"/>
    </location>
</feature>
<gene>
    <name evidence="2" type="ORF">A3G99_02735</name>
</gene>
<feature type="transmembrane region" description="Helical" evidence="1">
    <location>
        <begin position="101"/>
        <end position="121"/>
    </location>
</feature>
<evidence type="ECO:0000256" key="1">
    <source>
        <dbReference type="SAM" id="Phobius"/>
    </source>
</evidence>
<keyword evidence="1" id="KW-0472">Membrane</keyword>
<sequence length="123" mass="14108">MDISILTLKILAIYLVVSGLFLLFKGKTIPHLLNDFFNHPATVYLTGIILIFLSAMYLIQYNVWDGTWRTAVTIFAWIVFLKGVSYIFFPKILSVMTIKKSRNLFGIYGLISTVVGLYLFFLK</sequence>
<feature type="transmembrane region" description="Helical" evidence="1">
    <location>
        <begin position="36"/>
        <end position="59"/>
    </location>
</feature>
<evidence type="ECO:0000313" key="2">
    <source>
        <dbReference type="EMBL" id="OHB11975.1"/>
    </source>
</evidence>
<comment type="caution">
    <text evidence="2">The sequence shown here is derived from an EMBL/GenBank/DDBJ whole genome shotgun (WGS) entry which is preliminary data.</text>
</comment>
<name>A0A1G2URF5_9BACT</name>
<dbReference type="AlphaFoldDB" id="A0A1G2URF5"/>
<keyword evidence="1" id="KW-0812">Transmembrane</keyword>
<proteinExistence type="predicted"/>
<dbReference type="EMBL" id="MHWT01000024">
    <property type="protein sequence ID" value="OHB11975.1"/>
    <property type="molecule type" value="Genomic_DNA"/>
</dbReference>
<accession>A0A1G2URF5</accession>
<reference evidence="2 3" key="1">
    <citation type="journal article" date="2016" name="Nat. Commun.">
        <title>Thousands of microbial genomes shed light on interconnected biogeochemical processes in an aquifer system.</title>
        <authorList>
            <person name="Anantharaman K."/>
            <person name="Brown C.T."/>
            <person name="Hug L.A."/>
            <person name="Sharon I."/>
            <person name="Castelle C.J."/>
            <person name="Probst A.J."/>
            <person name="Thomas B.C."/>
            <person name="Singh A."/>
            <person name="Wilkins M.J."/>
            <person name="Karaoz U."/>
            <person name="Brodie E.L."/>
            <person name="Williams K.H."/>
            <person name="Hubbard S.S."/>
            <person name="Banfield J.F."/>
        </authorList>
    </citation>
    <scope>NUCLEOTIDE SEQUENCE [LARGE SCALE GENOMIC DNA]</scope>
</reference>
<feature type="transmembrane region" description="Helical" evidence="1">
    <location>
        <begin position="71"/>
        <end position="89"/>
    </location>
</feature>
<protein>
    <recommendedName>
        <fullName evidence="4">Integral membrane protein (PIN domain superfamily)</fullName>
    </recommendedName>
</protein>
<evidence type="ECO:0000313" key="3">
    <source>
        <dbReference type="Proteomes" id="UP000176558"/>
    </source>
</evidence>
<keyword evidence="1" id="KW-1133">Transmembrane helix</keyword>